<reference evidence="4" key="2">
    <citation type="journal article" date="2013" name="G3 (Bethesda)">
        <title>Genomes of Ashbya fungi isolated from insects reveal four mating-type loci, numerous translocations, lack of transposons, and distinct gene duplications.</title>
        <authorList>
            <person name="Dietrich F.S."/>
            <person name="Voegeli S."/>
            <person name="Kuo S."/>
            <person name="Philippsen P."/>
        </authorList>
    </citation>
    <scope>GENOME REANNOTATION</scope>
    <source>
        <strain evidence="4">ATCC 10895 / CBS 109.51 / FGSC 9923 / NRRL Y-1056</strain>
    </source>
</reference>
<dbReference type="eggNOG" id="ENOG502S1IW">
    <property type="taxonomic scope" value="Eukaryota"/>
</dbReference>
<dbReference type="GO" id="GO:0001228">
    <property type="term" value="F:DNA-binding transcription activator activity, RNA polymerase II-specific"/>
    <property type="evidence" value="ECO:0000318"/>
    <property type="project" value="GO_Central"/>
</dbReference>
<dbReference type="Gene3D" id="3.10.260.10">
    <property type="entry name" value="Transcription regulator HTH, APSES-type DNA-binding domain"/>
    <property type="match status" value="1"/>
</dbReference>
<dbReference type="GO" id="GO:0030907">
    <property type="term" value="C:MBF transcription complex"/>
    <property type="evidence" value="ECO:0000318"/>
    <property type="project" value="GO_Central"/>
</dbReference>
<dbReference type="HOGENOM" id="CLU_380358_0_0_1"/>
<sequence length="669" mass="74684">MARQVNYPCTALERAGRVELTGHAVDDYQRCFFLQLGRQEGGGLLERANRAMSVRTASYRTNSAVQFYDVGAPDAARLAGAAGARKERRTLECFEYQIPDITQGGEAGDGRGWDGLAVEAGSVIKVLEPRGAAAPDISFLTKNQQFKLHKMHYSEQAGHVINPNNVILWDYKTGYVFFTGIWRLYQDVMRGMCNLPRVGTRGEEENSQQRQWQCYKELEYSLKACLYEPYGSKVRPEAGHRRQRLSSSRTPHTSASNCSSASINTHTSSAVASGSSYTDVHWNQVDPTWKQRLCRLYQQEKNLDFTPEFQDCYKRIRGGYIKIQGTWLPMEICKRLCIRFCFPIRYFLVPIFGEGFLQECHNWYFTHRLKQDLCSSTLSPPIADVALAAVETSYTLVTGKAMDYASISPRSTSIPQTVLPTVKQESSDTELLDASQNLLDISRRTSLQSDHYVSPNTPPSMLAAPTYSRAFVRQGSERYSLDLNPSCQLKGAHRDGRPVAGYKERSCSWSSSTSPLGSVQRQESLPPISTLINSLPNFNLEAAEMPNSLALEYKKERQELQASFSSYPRTNYPSQLPLNHICSNFNGGKAPDSLQKPTAYHSFSHLLGMQEQSAHSPDTPQLRARKIPTDAPAGVGYSSVAPDWATLCAASEALCSYTEGVSIGYNERA</sequence>
<dbReference type="Proteomes" id="UP000000591">
    <property type="component" value="Chromosome IV"/>
</dbReference>
<dbReference type="GO" id="GO:0003677">
    <property type="term" value="F:DNA binding"/>
    <property type="evidence" value="ECO:0007669"/>
    <property type="project" value="InterPro"/>
</dbReference>
<name>Q75AZ7_EREGS</name>
<dbReference type="PROSITE" id="PS51299">
    <property type="entry name" value="HTH_APSES"/>
    <property type="match status" value="1"/>
</dbReference>
<organism evidence="3 4">
    <name type="scientific">Eremothecium gossypii (strain ATCC 10895 / CBS 109.51 / FGSC 9923 / NRRL Y-1056)</name>
    <name type="common">Yeast</name>
    <name type="synonym">Ashbya gossypii</name>
    <dbReference type="NCBI Taxonomy" id="284811"/>
    <lineage>
        <taxon>Eukaryota</taxon>
        <taxon>Fungi</taxon>
        <taxon>Dikarya</taxon>
        <taxon>Ascomycota</taxon>
        <taxon>Saccharomycotina</taxon>
        <taxon>Saccharomycetes</taxon>
        <taxon>Saccharomycetales</taxon>
        <taxon>Saccharomycetaceae</taxon>
        <taxon>Eremothecium</taxon>
    </lineage>
</organism>
<dbReference type="KEGG" id="ago:AGOS_ADL227C"/>
<dbReference type="InterPro" id="IPR051642">
    <property type="entry name" value="SWI6-like"/>
</dbReference>
<keyword evidence="4" id="KW-1185">Reference proteome</keyword>
<reference evidence="3 4" key="1">
    <citation type="journal article" date="2004" name="Science">
        <title>The Ashbya gossypii genome as a tool for mapping the ancient Saccharomyces cerevisiae genome.</title>
        <authorList>
            <person name="Dietrich F.S."/>
            <person name="Voegeli S."/>
            <person name="Brachat S."/>
            <person name="Lerch A."/>
            <person name="Gates K."/>
            <person name="Steiner S."/>
            <person name="Mohr C."/>
            <person name="Pohlmann R."/>
            <person name="Luedi P."/>
            <person name="Choi S."/>
            <person name="Wing R.A."/>
            <person name="Flavier A."/>
            <person name="Gaffney T.D."/>
            <person name="Philippsen P."/>
        </authorList>
    </citation>
    <scope>NUCLEOTIDE SEQUENCE [LARGE SCALE GENOMIC DNA]</scope>
    <source>
        <strain evidence="4">ATCC 10895 / CBS 109.51 / FGSC 9923 / NRRL Y-1056</strain>
    </source>
</reference>
<dbReference type="PANTHER" id="PTHR43828">
    <property type="entry name" value="ASPARAGINASE"/>
    <property type="match status" value="1"/>
</dbReference>
<dbReference type="InParanoid" id="Q75AZ7"/>
<dbReference type="AlphaFoldDB" id="Q75AZ7"/>
<dbReference type="PANTHER" id="PTHR43828:SF5">
    <property type="entry name" value="TRANSCRIPTIONAL REPRESSOR XBP1"/>
    <property type="match status" value="1"/>
</dbReference>
<dbReference type="GO" id="GO:0045944">
    <property type="term" value="P:positive regulation of transcription by RNA polymerase II"/>
    <property type="evidence" value="ECO:0000318"/>
    <property type="project" value="GO_Central"/>
</dbReference>
<evidence type="ECO:0000313" key="3">
    <source>
        <dbReference type="EMBL" id="AAS51693.1"/>
    </source>
</evidence>
<dbReference type="OrthoDB" id="5562739at2759"/>
<gene>
    <name evidence="3" type="ORF">AGOS_ADL227C</name>
</gene>
<feature type="domain" description="HTH APSES-type" evidence="2">
    <location>
        <begin position="252"/>
        <end position="363"/>
    </location>
</feature>
<evidence type="ECO:0000313" key="4">
    <source>
        <dbReference type="Proteomes" id="UP000000591"/>
    </source>
</evidence>
<dbReference type="FunCoup" id="Q75AZ7">
    <property type="interactions" value="1048"/>
</dbReference>
<dbReference type="InterPro" id="IPR036887">
    <property type="entry name" value="HTH_APSES_sf"/>
</dbReference>
<dbReference type="GO" id="GO:0033309">
    <property type="term" value="C:SBF transcription complex"/>
    <property type="evidence" value="ECO:0000318"/>
    <property type="project" value="GO_Central"/>
</dbReference>
<evidence type="ECO:0000256" key="1">
    <source>
        <dbReference type="SAM" id="MobiDB-lite"/>
    </source>
</evidence>
<dbReference type="OMA" id="ESWYLAH"/>
<feature type="region of interest" description="Disordered" evidence="1">
    <location>
        <begin position="236"/>
        <end position="262"/>
    </location>
</feature>
<dbReference type="SUPFAM" id="SSF54616">
    <property type="entry name" value="DNA-binding domain of Mlu1-box binding protein MBP1"/>
    <property type="match status" value="1"/>
</dbReference>
<proteinExistence type="predicted"/>
<dbReference type="InterPro" id="IPR003163">
    <property type="entry name" value="Tscrpt_reg_HTH_APSES-type"/>
</dbReference>
<dbReference type="EMBL" id="AE016817">
    <property type="protein sequence ID" value="AAS51693.1"/>
    <property type="molecule type" value="Genomic_DNA"/>
</dbReference>
<evidence type="ECO:0000259" key="2">
    <source>
        <dbReference type="PROSITE" id="PS51299"/>
    </source>
</evidence>
<dbReference type="GeneID" id="4620004"/>
<accession>Q75AZ7</accession>
<dbReference type="RefSeq" id="NP_983869.1">
    <property type="nucleotide sequence ID" value="NM_209222.1"/>
</dbReference>
<feature type="compositionally biased region" description="Polar residues" evidence="1">
    <location>
        <begin position="245"/>
        <end position="262"/>
    </location>
</feature>
<protein>
    <submittedName>
        <fullName evidence="3">ADL227Cp</fullName>
    </submittedName>
</protein>